<keyword evidence="2" id="KW-1185">Reference proteome</keyword>
<dbReference type="Proteomes" id="UP001604277">
    <property type="component" value="Unassembled WGS sequence"/>
</dbReference>
<evidence type="ECO:0000313" key="1">
    <source>
        <dbReference type="EMBL" id="KAL2538645.1"/>
    </source>
</evidence>
<dbReference type="AlphaFoldDB" id="A0ABD1VMR8"/>
<dbReference type="EMBL" id="JBFOLJ010000005">
    <property type="protein sequence ID" value="KAL2538645.1"/>
    <property type="molecule type" value="Genomic_DNA"/>
</dbReference>
<protein>
    <submittedName>
        <fullName evidence="1">Uncharacterized protein</fullName>
    </submittedName>
</protein>
<sequence length="162" mass="19225">MKLSKPRSKVCEEPGFRKKIQNPSSSKMQLKWRSTYFLNTAIVEDIFGVMESAISIASLKRPEEFMTRRWRIARLLYGGNDHGCDIDKEVEEAVVEDKKDQNFHLNICVDHERKPASFERSCQNQEAKLMNRFKNRVWERRFKVCQSSEMHLKIEESKRKLQ</sequence>
<comment type="caution">
    <text evidence="1">The sequence shown here is derived from an EMBL/GenBank/DDBJ whole genome shotgun (WGS) entry which is preliminary data.</text>
</comment>
<gene>
    <name evidence="1" type="ORF">Fot_20036</name>
</gene>
<accession>A0ABD1VMR8</accession>
<organism evidence="1 2">
    <name type="scientific">Forsythia ovata</name>
    <dbReference type="NCBI Taxonomy" id="205694"/>
    <lineage>
        <taxon>Eukaryota</taxon>
        <taxon>Viridiplantae</taxon>
        <taxon>Streptophyta</taxon>
        <taxon>Embryophyta</taxon>
        <taxon>Tracheophyta</taxon>
        <taxon>Spermatophyta</taxon>
        <taxon>Magnoliopsida</taxon>
        <taxon>eudicotyledons</taxon>
        <taxon>Gunneridae</taxon>
        <taxon>Pentapetalae</taxon>
        <taxon>asterids</taxon>
        <taxon>lamiids</taxon>
        <taxon>Lamiales</taxon>
        <taxon>Oleaceae</taxon>
        <taxon>Forsythieae</taxon>
        <taxon>Forsythia</taxon>
    </lineage>
</organism>
<proteinExistence type="predicted"/>
<evidence type="ECO:0000313" key="2">
    <source>
        <dbReference type="Proteomes" id="UP001604277"/>
    </source>
</evidence>
<name>A0ABD1VMR8_9LAMI</name>
<reference evidence="2" key="1">
    <citation type="submission" date="2024-07" db="EMBL/GenBank/DDBJ databases">
        <title>Two chromosome-level genome assemblies of Korean endemic species Abeliophyllum distichum and Forsythia ovata (Oleaceae).</title>
        <authorList>
            <person name="Jang H."/>
        </authorList>
    </citation>
    <scope>NUCLEOTIDE SEQUENCE [LARGE SCALE GENOMIC DNA]</scope>
</reference>